<dbReference type="InterPro" id="IPR011989">
    <property type="entry name" value="ARM-like"/>
</dbReference>
<dbReference type="PANTHER" id="PTHR23120:SF0">
    <property type="entry name" value="MAESTRO HEAT-LIKE REPEAT FAMILY MEMBER 1"/>
    <property type="match status" value="1"/>
</dbReference>
<feature type="transmembrane region" description="Helical" evidence="1">
    <location>
        <begin position="161"/>
        <end position="181"/>
    </location>
</feature>
<dbReference type="Gene3D" id="1.25.10.10">
    <property type="entry name" value="Leucine-rich Repeat Variant"/>
    <property type="match status" value="1"/>
</dbReference>
<name>A0AAV9CQT7_ACOCL</name>
<dbReference type="AlphaFoldDB" id="A0AAV9CQT7"/>
<dbReference type="Pfam" id="PF23210">
    <property type="entry name" value="HEAT_Maestro_2"/>
    <property type="match status" value="2"/>
</dbReference>
<dbReference type="EMBL" id="JAUJYO010000018">
    <property type="protein sequence ID" value="KAK1291077.1"/>
    <property type="molecule type" value="Genomic_DNA"/>
</dbReference>
<accession>A0AAV9CQT7</accession>
<keyword evidence="4" id="KW-1185">Reference proteome</keyword>
<dbReference type="InterPro" id="IPR045206">
    <property type="entry name" value="Maestro_heat-like_prot"/>
</dbReference>
<evidence type="ECO:0000313" key="3">
    <source>
        <dbReference type="EMBL" id="KAK1291077.1"/>
    </source>
</evidence>
<evidence type="ECO:0000256" key="1">
    <source>
        <dbReference type="SAM" id="Phobius"/>
    </source>
</evidence>
<gene>
    <name evidence="3" type="ORF">QJS10_CPB18g01710</name>
</gene>
<reference evidence="3" key="1">
    <citation type="journal article" date="2023" name="Nat. Commun.">
        <title>Diploid and tetraploid genomes of Acorus and the evolution of monocots.</title>
        <authorList>
            <person name="Ma L."/>
            <person name="Liu K.W."/>
            <person name="Li Z."/>
            <person name="Hsiao Y.Y."/>
            <person name="Qi Y."/>
            <person name="Fu T."/>
            <person name="Tang G.D."/>
            <person name="Zhang D."/>
            <person name="Sun W.H."/>
            <person name="Liu D.K."/>
            <person name="Li Y."/>
            <person name="Chen G.Z."/>
            <person name="Liu X.D."/>
            <person name="Liao X.Y."/>
            <person name="Jiang Y.T."/>
            <person name="Yu X."/>
            <person name="Hao Y."/>
            <person name="Huang J."/>
            <person name="Zhao X.W."/>
            <person name="Ke S."/>
            <person name="Chen Y.Y."/>
            <person name="Wu W.L."/>
            <person name="Hsu J.L."/>
            <person name="Lin Y.F."/>
            <person name="Huang M.D."/>
            <person name="Li C.Y."/>
            <person name="Huang L."/>
            <person name="Wang Z.W."/>
            <person name="Zhao X."/>
            <person name="Zhong W.Y."/>
            <person name="Peng D.H."/>
            <person name="Ahmad S."/>
            <person name="Lan S."/>
            <person name="Zhang J.S."/>
            <person name="Tsai W.C."/>
            <person name="Van de Peer Y."/>
            <person name="Liu Z.J."/>
        </authorList>
    </citation>
    <scope>NUCLEOTIDE SEQUENCE</scope>
    <source>
        <strain evidence="3">CP</strain>
    </source>
</reference>
<reference evidence="3" key="2">
    <citation type="submission" date="2023-06" db="EMBL/GenBank/DDBJ databases">
        <authorList>
            <person name="Ma L."/>
            <person name="Liu K.-W."/>
            <person name="Li Z."/>
            <person name="Hsiao Y.-Y."/>
            <person name="Qi Y."/>
            <person name="Fu T."/>
            <person name="Tang G."/>
            <person name="Zhang D."/>
            <person name="Sun W.-H."/>
            <person name="Liu D.-K."/>
            <person name="Li Y."/>
            <person name="Chen G.-Z."/>
            <person name="Liu X.-D."/>
            <person name="Liao X.-Y."/>
            <person name="Jiang Y.-T."/>
            <person name="Yu X."/>
            <person name="Hao Y."/>
            <person name="Huang J."/>
            <person name="Zhao X.-W."/>
            <person name="Ke S."/>
            <person name="Chen Y.-Y."/>
            <person name="Wu W.-L."/>
            <person name="Hsu J.-L."/>
            <person name="Lin Y.-F."/>
            <person name="Huang M.-D."/>
            <person name="Li C.-Y."/>
            <person name="Huang L."/>
            <person name="Wang Z.-W."/>
            <person name="Zhao X."/>
            <person name="Zhong W.-Y."/>
            <person name="Peng D.-H."/>
            <person name="Ahmad S."/>
            <person name="Lan S."/>
            <person name="Zhang J.-S."/>
            <person name="Tsai W.-C."/>
            <person name="Van De Peer Y."/>
            <person name="Liu Z.-J."/>
        </authorList>
    </citation>
    <scope>NUCLEOTIDE SEQUENCE</scope>
    <source>
        <strain evidence="3">CP</strain>
        <tissue evidence="3">Leaves</tissue>
    </source>
</reference>
<keyword evidence="1" id="KW-0812">Transmembrane</keyword>
<dbReference type="InterPro" id="IPR016024">
    <property type="entry name" value="ARM-type_fold"/>
</dbReference>
<comment type="caution">
    <text evidence="3">The sequence shown here is derived from an EMBL/GenBank/DDBJ whole genome shotgun (WGS) entry which is preliminary data.</text>
</comment>
<dbReference type="SUPFAM" id="SSF48371">
    <property type="entry name" value="ARM repeat"/>
    <property type="match status" value="2"/>
</dbReference>
<dbReference type="GO" id="GO:0005737">
    <property type="term" value="C:cytoplasm"/>
    <property type="evidence" value="ECO:0007669"/>
    <property type="project" value="TreeGrafter"/>
</dbReference>
<evidence type="ECO:0000259" key="2">
    <source>
        <dbReference type="Pfam" id="PF23210"/>
    </source>
</evidence>
<dbReference type="Proteomes" id="UP001180020">
    <property type="component" value="Unassembled WGS sequence"/>
</dbReference>
<proteinExistence type="predicted"/>
<protein>
    <recommendedName>
        <fullName evidence="2">MROH2B-like HEAT-repeats domain-containing protein</fullName>
    </recommendedName>
</protein>
<keyword evidence="1" id="KW-1133">Transmembrane helix</keyword>
<dbReference type="InterPro" id="IPR055408">
    <property type="entry name" value="HEAT_MROH2B-like"/>
</dbReference>
<organism evidence="3 4">
    <name type="scientific">Acorus calamus</name>
    <name type="common">Sweet flag</name>
    <dbReference type="NCBI Taxonomy" id="4465"/>
    <lineage>
        <taxon>Eukaryota</taxon>
        <taxon>Viridiplantae</taxon>
        <taxon>Streptophyta</taxon>
        <taxon>Embryophyta</taxon>
        <taxon>Tracheophyta</taxon>
        <taxon>Spermatophyta</taxon>
        <taxon>Magnoliopsida</taxon>
        <taxon>Liliopsida</taxon>
        <taxon>Acoraceae</taxon>
        <taxon>Acorus</taxon>
    </lineage>
</organism>
<dbReference type="PANTHER" id="PTHR23120">
    <property type="entry name" value="MAESTRO-RELATED HEAT DOMAIN-CONTAINING"/>
    <property type="match status" value="1"/>
</dbReference>
<feature type="domain" description="MROH2B-like HEAT-repeats" evidence="2">
    <location>
        <begin position="206"/>
        <end position="328"/>
    </location>
</feature>
<evidence type="ECO:0000313" key="4">
    <source>
        <dbReference type="Proteomes" id="UP001180020"/>
    </source>
</evidence>
<keyword evidence="1" id="KW-0472">Membrane</keyword>
<feature type="domain" description="MROH2B-like HEAT-repeats" evidence="2">
    <location>
        <begin position="365"/>
        <end position="629"/>
    </location>
</feature>
<sequence length="1142" mass="125045">MASSSSSSSTPSSSFLPATDAVQVLVSSLADESPLVRDASMAALKEIAPLNPLLVLNCCLSVSRGGRRVRSVPSMHRFGNMAGAFVVMASAVHSMDQRDVDPALMGRLAKIATAEMITSKELYADWQRAAASLLVSIGSHVPDLHSNAGFRLLGNMSGMMMLLLTFLTVTLCAFFFCRGIGTDGWACYSHRAQVGFAKTRVNYTGVIYNEVQHCFLEVGSVYPDDLFVFLLNKCQAKDEASTLGALCVVKHLLPRLIESWHSKRSLLIEAAKLLLHEESLGIQKALAELLLVMASHCYLTGSSAELFVEYLVRQCAISDKEIKDFSSSKEASRRSSVFQPFQYNKLEVKMGDVCPEELRAICEKGLILLAVTIPEMEDGGWIMSLGDALSRHYELYAPDDEHSGFLHRCLGMLLQKVDDRAYVRDKINWMYKNANISVPTNRLGLAKGMGLVASSHLDTVLEKLKEILNNVGQNKFQRFLSFFSGGIKVDDTDDIHAGLALMYGYAARYAPSTVIEARIDALVGTNMLSRLLHVHHPVAKQAVITAIDLLGQGVINASESGVSFPLKRRDQLLDYTLTLMGVDENDGLVDSGHELLRTQTLALSACTTLVSVEPKLTVETRNRVLKATLGFFALSNDPPDIVEPLIDNLITLLCTILLTRSMGLTPDFDIETSYNALGSLEDVISILRSDASIDQSEIFNRVVSSVCSLLTKVELVITLHGCTSAICDKVRLSAEGTIQAVVEFITKRGNELNETDVTRRPKLKVLSPHFVRELENPSELAKGNIIMWWKGSKWSLADKMVEDFQSLFCFLVVDATIGFSQAFSQHGSLSFLFLEHVISVLNQNPLTKGDAERGDVSGHSVEFVVEKDILQAALLALNSLFRGGGKTGKKAVEKNYATVLSALILQLGSCHGLARSGHLEPLWILLNTFQSFCECMGDLEMGKVGSNDRITVHDGVPSLLEQMVEAMCLHVSDDSPTIPSRQMIHYATQVLSVIVALLEDPDESVQLTAVECALMISTNVKMRSSAFAAYGALCNYSIGAQQEAFFEQAFDAPWPIIQANAIYFSSCMLTLLEDHRSWAPYLSQVVGMLISKMSRSPDAVVRATCSSALSLLLRISNSLMLTTVQIDRSDSASEGSQSRMSL</sequence>